<dbReference type="PROSITE" id="PS51257">
    <property type="entry name" value="PROKAR_LIPOPROTEIN"/>
    <property type="match status" value="1"/>
</dbReference>
<keyword evidence="2" id="KW-0732">Signal</keyword>
<evidence type="ECO:0000313" key="4">
    <source>
        <dbReference type="EMBL" id="MCP2262053.1"/>
    </source>
</evidence>
<dbReference type="EMBL" id="JAMTCP010000055">
    <property type="protein sequence ID" value="MCP2262053.1"/>
    <property type="molecule type" value="Genomic_DNA"/>
</dbReference>
<proteinExistence type="predicted"/>
<evidence type="ECO:0000259" key="3">
    <source>
        <dbReference type="Pfam" id="PF14016"/>
    </source>
</evidence>
<feature type="compositionally biased region" description="Low complexity" evidence="1">
    <location>
        <begin position="48"/>
        <end position="59"/>
    </location>
</feature>
<reference evidence="4 5" key="1">
    <citation type="submission" date="2022-06" db="EMBL/GenBank/DDBJ databases">
        <title>Genomic Encyclopedia of Archaeal and Bacterial Type Strains, Phase II (KMG-II): from individual species to whole genera.</title>
        <authorList>
            <person name="Goeker M."/>
        </authorList>
    </citation>
    <scope>NUCLEOTIDE SEQUENCE [LARGE SCALE GENOMIC DNA]</scope>
    <source>
        <strain evidence="4 5">DSM 40477</strain>
    </source>
</reference>
<dbReference type="RefSeq" id="WP_253673808.1">
    <property type="nucleotide sequence ID" value="NZ_JAMTCP010000055.1"/>
</dbReference>
<feature type="compositionally biased region" description="Gly residues" evidence="1">
    <location>
        <begin position="34"/>
        <end position="47"/>
    </location>
</feature>
<feature type="domain" description="DUF4232" evidence="3">
    <location>
        <begin position="67"/>
        <end position="198"/>
    </location>
</feature>
<protein>
    <recommendedName>
        <fullName evidence="3">DUF4232 domain-containing protein</fullName>
    </recommendedName>
</protein>
<evidence type="ECO:0000256" key="2">
    <source>
        <dbReference type="SAM" id="SignalP"/>
    </source>
</evidence>
<sequence length="202" mass="20649">MKPTLTILLAGLALAGCGPDRPPADTAPPTVTTTGGGGTTTATGGSGPTTAPDGGPAPTSRASEGRCDARTLSGVVEMQDSGAGNRYARLVVTNTGDRPCTLQGYAGMELRGKDRSPLATNVERADNPGPQFVRLAPGGRAAANLRWGVVPGAGEPEDRPCQPEPAEIAVIPPDETQPFTVTWSYGPVCQHGRISTSAFFPL</sequence>
<evidence type="ECO:0000313" key="5">
    <source>
        <dbReference type="Proteomes" id="UP001205311"/>
    </source>
</evidence>
<dbReference type="Pfam" id="PF14016">
    <property type="entry name" value="DUF4232"/>
    <property type="match status" value="1"/>
</dbReference>
<dbReference type="Proteomes" id="UP001205311">
    <property type="component" value="Unassembled WGS sequence"/>
</dbReference>
<dbReference type="InterPro" id="IPR025326">
    <property type="entry name" value="DUF4232"/>
</dbReference>
<comment type="caution">
    <text evidence="4">The sequence shown here is derived from an EMBL/GenBank/DDBJ whole genome shotgun (WGS) entry which is preliminary data.</text>
</comment>
<evidence type="ECO:0000256" key="1">
    <source>
        <dbReference type="SAM" id="MobiDB-lite"/>
    </source>
</evidence>
<organism evidence="4 5">
    <name type="scientific">Streptoalloteichus tenebrarius (strain ATCC 17920 / DSM 40477 / JCM 4838 / CBS 697.72 / NBRC 16177 / NCIMB 11028 / NRRL B-12390 / A12253. 1 / ISP 5477)</name>
    <name type="common">Streptomyces tenebrarius</name>
    <dbReference type="NCBI Taxonomy" id="1933"/>
    <lineage>
        <taxon>Bacteria</taxon>
        <taxon>Bacillati</taxon>
        <taxon>Actinomycetota</taxon>
        <taxon>Actinomycetes</taxon>
        <taxon>Pseudonocardiales</taxon>
        <taxon>Pseudonocardiaceae</taxon>
        <taxon>Streptoalloteichus</taxon>
    </lineage>
</organism>
<gene>
    <name evidence="4" type="ORF">LX15_005785</name>
</gene>
<feature type="chain" id="PRO_5047214821" description="DUF4232 domain-containing protein" evidence="2">
    <location>
        <begin position="16"/>
        <end position="202"/>
    </location>
</feature>
<feature type="region of interest" description="Disordered" evidence="1">
    <location>
        <begin position="19"/>
        <end position="66"/>
    </location>
</feature>
<accession>A0ABT1I2N7</accession>
<name>A0ABT1I2N7_STRSD</name>
<feature type="signal peptide" evidence="2">
    <location>
        <begin position="1"/>
        <end position="15"/>
    </location>
</feature>
<keyword evidence="5" id="KW-1185">Reference proteome</keyword>